<gene>
    <name evidence="9" type="ORF">F3Y22_tig00110279pilonHSYRG00107</name>
</gene>
<feature type="region of interest" description="Disordered" evidence="6">
    <location>
        <begin position="285"/>
        <end position="338"/>
    </location>
</feature>
<feature type="domain" description="Cyclin-like" evidence="7">
    <location>
        <begin position="79"/>
        <end position="170"/>
    </location>
</feature>
<evidence type="ECO:0000256" key="3">
    <source>
        <dbReference type="ARBA" id="ARBA00023127"/>
    </source>
</evidence>
<dbReference type="SMART" id="SM00385">
    <property type="entry name" value="CYCLIN"/>
    <property type="match status" value="1"/>
</dbReference>
<dbReference type="CDD" id="cd20544">
    <property type="entry name" value="CYCLIN_AtCycD-like_rpt2"/>
    <property type="match status" value="1"/>
</dbReference>
<proteinExistence type="inferred from homology"/>
<evidence type="ECO:0000256" key="6">
    <source>
        <dbReference type="SAM" id="MobiDB-lite"/>
    </source>
</evidence>
<dbReference type="InterPro" id="IPR039361">
    <property type="entry name" value="Cyclin"/>
</dbReference>
<evidence type="ECO:0000256" key="1">
    <source>
        <dbReference type="ARBA" id="ARBA00009065"/>
    </source>
</evidence>
<reference evidence="9" key="1">
    <citation type="submission" date="2019-09" db="EMBL/GenBank/DDBJ databases">
        <title>Draft genome information of white flower Hibiscus syriacus.</title>
        <authorList>
            <person name="Kim Y.-M."/>
        </authorList>
    </citation>
    <scope>NUCLEOTIDE SEQUENCE [LARGE SCALE GENOMIC DNA]</scope>
    <source>
        <strain evidence="9">YM2019G1</strain>
    </source>
</reference>
<dbReference type="InterPro" id="IPR006671">
    <property type="entry name" value="Cyclin_N"/>
</dbReference>
<dbReference type="InterPro" id="IPR013763">
    <property type="entry name" value="Cyclin-like_dom"/>
</dbReference>
<dbReference type="Proteomes" id="UP000436088">
    <property type="component" value="Unassembled WGS sequence"/>
</dbReference>
<comment type="caution">
    <text evidence="9">The sequence shown here is derived from an EMBL/GenBank/DDBJ whole genome shotgun (WGS) entry which is preliminary data.</text>
</comment>
<evidence type="ECO:0000259" key="7">
    <source>
        <dbReference type="SMART" id="SM00385"/>
    </source>
</evidence>
<dbReference type="CDD" id="cd20543">
    <property type="entry name" value="CYCLIN_AtCycD-like_rpt1"/>
    <property type="match status" value="1"/>
</dbReference>
<dbReference type="EMBL" id="VEPZ02000908">
    <property type="protein sequence ID" value="KAE8711740.1"/>
    <property type="molecule type" value="Genomic_DNA"/>
</dbReference>
<comment type="similarity">
    <text evidence="1">Belongs to the cyclin family. Cyclin D subfamily.</text>
</comment>
<keyword evidence="3 5" id="KW-0195">Cyclin</keyword>
<dbReference type="InterPro" id="IPR004367">
    <property type="entry name" value="Cyclin_C-dom"/>
</dbReference>
<keyword evidence="4" id="KW-0131">Cell cycle</keyword>
<name>A0A6A3B433_HIBSY</name>
<dbReference type="GO" id="GO:0051301">
    <property type="term" value="P:cell division"/>
    <property type="evidence" value="ECO:0007669"/>
    <property type="project" value="UniProtKB-KW"/>
</dbReference>
<evidence type="ECO:0000313" key="9">
    <source>
        <dbReference type="EMBL" id="KAE8711740.1"/>
    </source>
</evidence>
<dbReference type="SMART" id="SM01332">
    <property type="entry name" value="Cyclin_C"/>
    <property type="match status" value="1"/>
</dbReference>
<feature type="domain" description="Cyclin C-terminal" evidence="8">
    <location>
        <begin position="179"/>
        <end position="304"/>
    </location>
</feature>
<dbReference type="InterPro" id="IPR036915">
    <property type="entry name" value="Cyclin-like_sf"/>
</dbReference>
<dbReference type="PROSITE" id="PS00292">
    <property type="entry name" value="CYCLINS"/>
    <property type="match status" value="1"/>
</dbReference>
<evidence type="ECO:0000256" key="4">
    <source>
        <dbReference type="ARBA" id="ARBA00023306"/>
    </source>
</evidence>
<dbReference type="AlphaFoldDB" id="A0A6A3B433"/>
<dbReference type="Pfam" id="PF02984">
    <property type="entry name" value="Cyclin_C"/>
    <property type="match status" value="1"/>
</dbReference>
<keyword evidence="2" id="KW-0132">Cell division</keyword>
<dbReference type="PANTHER" id="PTHR10177">
    <property type="entry name" value="CYCLINS"/>
    <property type="match status" value="1"/>
</dbReference>
<evidence type="ECO:0000259" key="8">
    <source>
        <dbReference type="SMART" id="SM01332"/>
    </source>
</evidence>
<keyword evidence="10" id="KW-1185">Reference proteome</keyword>
<evidence type="ECO:0000256" key="5">
    <source>
        <dbReference type="RuleBase" id="RU000383"/>
    </source>
</evidence>
<dbReference type="InterPro" id="IPR048258">
    <property type="entry name" value="Cyclins_cyclin-box"/>
</dbReference>
<dbReference type="SUPFAM" id="SSF47954">
    <property type="entry name" value="Cyclin-like"/>
    <property type="match status" value="2"/>
</dbReference>
<accession>A0A6A3B433</accession>
<sequence>MVLQQQSQPLFLLDTLYCEEDDGVEDLQELMSSSTSSNNGGIDLFRDDDGLLSMFSKETKIDLDVDGYFPPMARREAVEWMLKVNAFHGFTSLTVVLAVNYLDRFLTSFRFQRDDGNKPWMIHLVAVACLSLAAKVEEAHVPLLLDLHVGEIRYVFESKTIQRMELLILSTLKWKMHPITPLSFLNHIIRRLGLKIHLHWELLKKCEQLLFCVISDSRSMHYLPSVLATATMMYVIDQIEPFTLVYYRDQLLNVLQTKKAGILILLETVNECYKLVVEVSKRPQNNNNASCPKRRKLIETDPSSPDRVIDACGSSPSVPSSPEPPFKKLSRAQEQDMQ</sequence>
<protein>
    <submittedName>
        <fullName evidence="9">Cyclin-D3-1</fullName>
    </submittedName>
</protein>
<dbReference type="Gene3D" id="1.10.472.10">
    <property type="entry name" value="Cyclin-like"/>
    <property type="match status" value="2"/>
</dbReference>
<dbReference type="Pfam" id="PF00134">
    <property type="entry name" value="Cyclin_N"/>
    <property type="match status" value="1"/>
</dbReference>
<dbReference type="FunFam" id="1.10.472.10:FF:000060">
    <property type="entry name" value="D6-type cyclin"/>
    <property type="match status" value="1"/>
</dbReference>
<organism evidence="9 10">
    <name type="scientific">Hibiscus syriacus</name>
    <name type="common">Rose of Sharon</name>
    <dbReference type="NCBI Taxonomy" id="106335"/>
    <lineage>
        <taxon>Eukaryota</taxon>
        <taxon>Viridiplantae</taxon>
        <taxon>Streptophyta</taxon>
        <taxon>Embryophyta</taxon>
        <taxon>Tracheophyta</taxon>
        <taxon>Spermatophyta</taxon>
        <taxon>Magnoliopsida</taxon>
        <taxon>eudicotyledons</taxon>
        <taxon>Gunneridae</taxon>
        <taxon>Pentapetalae</taxon>
        <taxon>rosids</taxon>
        <taxon>malvids</taxon>
        <taxon>Malvales</taxon>
        <taxon>Malvaceae</taxon>
        <taxon>Malvoideae</taxon>
        <taxon>Hibiscus</taxon>
    </lineage>
</organism>
<evidence type="ECO:0000256" key="2">
    <source>
        <dbReference type="ARBA" id="ARBA00022618"/>
    </source>
</evidence>
<evidence type="ECO:0000313" key="10">
    <source>
        <dbReference type="Proteomes" id="UP000436088"/>
    </source>
</evidence>